<keyword evidence="3" id="KW-1185">Reference proteome</keyword>
<evidence type="ECO:0000313" key="3">
    <source>
        <dbReference type="Proteomes" id="UP000245462"/>
    </source>
</evidence>
<dbReference type="Proteomes" id="UP000245462">
    <property type="component" value="Unassembled WGS sequence"/>
</dbReference>
<name>A0A2U1FCD0_9PORP</name>
<reference evidence="2 3" key="1">
    <citation type="submission" date="2018-04" db="EMBL/GenBank/DDBJ databases">
        <title>Genomic Encyclopedia of Type Strains, Phase IV (KMG-IV): sequencing the most valuable type-strain genomes for metagenomic binning, comparative biology and taxonomic classification.</title>
        <authorList>
            <person name="Goeker M."/>
        </authorList>
    </citation>
    <scope>NUCLEOTIDE SEQUENCE [LARGE SCALE GENOMIC DNA]</scope>
    <source>
        <strain evidence="2 3">DSM 28520</strain>
    </source>
</reference>
<accession>A0A2U1FCD0</accession>
<feature type="chain" id="PRO_5015483603" evidence="1">
    <location>
        <begin position="20"/>
        <end position="320"/>
    </location>
</feature>
<comment type="caution">
    <text evidence="2">The sequence shown here is derived from an EMBL/GenBank/DDBJ whole genome shotgun (WGS) entry which is preliminary data.</text>
</comment>
<protein>
    <submittedName>
        <fullName evidence="2">Uncharacterized protein</fullName>
    </submittedName>
</protein>
<sequence>MKRKTVILFVAAMSLLSVAMPVAAQQTSPIKADDVVSVCSPQIPMAVVGNKWNVLGRSGIAGMPDEMLDMYTYEYKAEGTASFNGKEYVLITGSTTATNVPPAYPVYLCEDMETGIVYKLVDGEERLMFDYNLKEGDTFDTFCGLVNEIEGVVYSVSKIEQQQIAGMMRRVYTIQAILPDFGKAHIGQYTWIEGIGGSEGFYLTPIAPGSIPQELICFADTEGHQYVKYPDQGCNIYQNSLHGITTANEVRVYAESGKIRVVCPASAASNTVKVYTVGGELLSQVVSSSSEIVITLPKEYTQEFLIVNVNNKYNTKVNLK</sequence>
<proteinExistence type="predicted"/>
<organism evidence="2 3">
    <name type="scientific">Porphyromonas loveana</name>
    <dbReference type="NCBI Taxonomy" id="1884669"/>
    <lineage>
        <taxon>Bacteria</taxon>
        <taxon>Pseudomonadati</taxon>
        <taxon>Bacteroidota</taxon>
        <taxon>Bacteroidia</taxon>
        <taxon>Bacteroidales</taxon>
        <taxon>Porphyromonadaceae</taxon>
        <taxon>Porphyromonas</taxon>
    </lineage>
</organism>
<gene>
    <name evidence="2" type="ORF">C7382_1082</name>
</gene>
<feature type="signal peptide" evidence="1">
    <location>
        <begin position="1"/>
        <end position="19"/>
    </location>
</feature>
<dbReference type="OrthoDB" id="1014898at2"/>
<dbReference type="GeneID" id="94550785"/>
<keyword evidence="1" id="KW-0732">Signal</keyword>
<evidence type="ECO:0000313" key="2">
    <source>
        <dbReference type="EMBL" id="PVZ09814.1"/>
    </source>
</evidence>
<dbReference type="AlphaFoldDB" id="A0A2U1FCD0"/>
<evidence type="ECO:0000256" key="1">
    <source>
        <dbReference type="SAM" id="SignalP"/>
    </source>
</evidence>
<dbReference type="RefSeq" id="WP_133241535.1">
    <property type="nucleotide sequence ID" value="NZ_QEKY01000008.1"/>
</dbReference>
<dbReference type="EMBL" id="QEKY01000008">
    <property type="protein sequence ID" value="PVZ09814.1"/>
    <property type="molecule type" value="Genomic_DNA"/>
</dbReference>